<dbReference type="AlphaFoldDB" id="A0AA36IQT2"/>
<proteinExistence type="predicted"/>
<dbReference type="PANTHER" id="PTHR47447:SF17">
    <property type="entry name" value="OS12G0638900 PROTEIN"/>
    <property type="match status" value="1"/>
</dbReference>
<comment type="caution">
    <text evidence="2">The sequence shown here is derived from an EMBL/GenBank/DDBJ whole genome shotgun (WGS) entry which is preliminary data.</text>
</comment>
<dbReference type="Gene3D" id="1.25.40.10">
    <property type="entry name" value="Tetratricopeptide repeat domain"/>
    <property type="match status" value="1"/>
</dbReference>
<protein>
    <recommendedName>
        <fullName evidence="4">Pentatricopeptide repeat-containing protein, chloroplastic</fullName>
    </recommendedName>
</protein>
<evidence type="ECO:0000313" key="2">
    <source>
        <dbReference type="EMBL" id="CAJ1392174.1"/>
    </source>
</evidence>
<organism evidence="2 3">
    <name type="scientific">Effrenium voratum</name>
    <dbReference type="NCBI Taxonomy" id="2562239"/>
    <lineage>
        <taxon>Eukaryota</taxon>
        <taxon>Sar</taxon>
        <taxon>Alveolata</taxon>
        <taxon>Dinophyceae</taxon>
        <taxon>Suessiales</taxon>
        <taxon>Symbiodiniaceae</taxon>
        <taxon>Effrenium</taxon>
    </lineage>
</organism>
<evidence type="ECO:0000256" key="1">
    <source>
        <dbReference type="ARBA" id="ARBA00022737"/>
    </source>
</evidence>
<keyword evidence="3" id="KW-1185">Reference proteome</keyword>
<keyword evidence="1" id="KW-0677">Repeat</keyword>
<dbReference type="Proteomes" id="UP001178507">
    <property type="component" value="Unassembled WGS sequence"/>
</dbReference>
<dbReference type="EMBL" id="CAUJNA010002280">
    <property type="protein sequence ID" value="CAJ1392174.1"/>
    <property type="molecule type" value="Genomic_DNA"/>
</dbReference>
<gene>
    <name evidence="2" type="ORF">EVOR1521_LOCUS17334</name>
</gene>
<dbReference type="PANTHER" id="PTHR47447">
    <property type="entry name" value="OS03G0856100 PROTEIN"/>
    <property type="match status" value="1"/>
</dbReference>
<reference evidence="2" key="1">
    <citation type="submission" date="2023-08" db="EMBL/GenBank/DDBJ databases">
        <authorList>
            <person name="Chen Y."/>
            <person name="Shah S."/>
            <person name="Dougan E. K."/>
            <person name="Thang M."/>
            <person name="Chan C."/>
        </authorList>
    </citation>
    <scope>NUCLEOTIDE SEQUENCE</scope>
</reference>
<accession>A0AA36IQT2</accession>
<evidence type="ECO:0000313" key="3">
    <source>
        <dbReference type="Proteomes" id="UP001178507"/>
    </source>
</evidence>
<name>A0AA36IQT2_9DINO</name>
<dbReference type="InterPro" id="IPR011990">
    <property type="entry name" value="TPR-like_helical_dom_sf"/>
</dbReference>
<sequence>MAALAEPSRAAMAELKSLARRGRAEEAQQLLHGMRAAQLQPDRFHYNAALGAFRPKGRWQSAAALLEQMEADMEPSLVSLNSLLGAMAASTSVWQRAGLVLDRSRHLRLPPDSFSCTDAMHACQRTRQWRRIVHLLLSLEGSKAELNMLNFNGAICNIAKDQWRVSVGLLQSMEWRHVPSDAALRAAARKGLPWAQALAAAEDAAALGHLSSGAGTWDRCLALLQRLGASRCHGAGVLTPDVSVDAWAAALSLVQVPRDLRRLHWHLAVRIAEMAAWQGVQPPLMPRNPCWESALRGQRWQQVETLADSAKWMEACALCTHLAAGSCRLETSRTHSSRRPRGSGRWASSTQIRGSWESWRRPARSSFSGRSPAGCWSSCRPGASKCAPQATTPLWLPVFILGGQSPFWLPSR</sequence>
<evidence type="ECO:0008006" key="4">
    <source>
        <dbReference type="Google" id="ProtNLM"/>
    </source>
</evidence>